<comment type="similarity">
    <text evidence="2">Belongs to the glycosyl hydrolase 51 family.</text>
</comment>
<dbReference type="GO" id="GO:0046373">
    <property type="term" value="P:L-arabinose metabolic process"/>
    <property type="evidence" value="ECO:0007669"/>
    <property type="project" value="InterPro"/>
</dbReference>
<organism evidence="9 10">
    <name type="scientific">Neogemmobacter tilapiae</name>
    <dbReference type="NCBI Taxonomy" id="875041"/>
    <lineage>
        <taxon>Bacteria</taxon>
        <taxon>Pseudomonadati</taxon>
        <taxon>Pseudomonadota</taxon>
        <taxon>Alphaproteobacteria</taxon>
        <taxon>Rhodobacterales</taxon>
        <taxon>Paracoccaceae</taxon>
        <taxon>Neogemmobacter</taxon>
    </lineage>
</organism>
<dbReference type="Pfam" id="PF22848">
    <property type="entry name" value="ASD1_dom"/>
    <property type="match status" value="1"/>
</dbReference>
<keyword evidence="5" id="KW-0378">Hydrolase</keyword>
<comment type="caution">
    <text evidence="9">The sequence shown here is derived from an EMBL/GenBank/DDBJ whole genome shotgun (WGS) entry which is preliminary data.</text>
</comment>
<protein>
    <recommendedName>
        <fullName evidence="4">non-reducing end alpha-L-arabinofuranosidase</fullName>
        <ecNumber evidence="4">3.2.1.55</ecNumber>
    </recommendedName>
</protein>
<dbReference type="InterPro" id="IPR013780">
    <property type="entry name" value="Glyco_hydro_b"/>
</dbReference>
<dbReference type="Proteomes" id="UP000638981">
    <property type="component" value="Unassembled WGS sequence"/>
</dbReference>
<feature type="domain" description="Alpha-L-arabinofuranosidase C-terminal" evidence="8">
    <location>
        <begin position="290"/>
        <end position="495"/>
    </location>
</feature>
<dbReference type="SMART" id="SM00813">
    <property type="entry name" value="Alpha-L-AF_C"/>
    <property type="match status" value="1"/>
</dbReference>
<dbReference type="GO" id="GO:0000272">
    <property type="term" value="P:polysaccharide catabolic process"/>
    <property type="evidence" value="ECO:0007669"/>
    <property type="project" value="TreeGrafter"/>
</dbReference>
<evidence type="ECO:0000256" key="7">
    <source>
        <dbReference type="ARBA" id="ARBA00023295"/>
    </source>
</evidence>
<dbReference type="PANTHER" id="PTHR43576">
    <property type="entry name" value="ALPHA-L-ARABINOFURANOSIDASE C-RELATED"/>
    <property type="match status" value="1"/>
</dbReference>
<dbReference type="SUPFAM" id="SSF51445">
    <property type="entry name" value="(Trans)glycosidases"/>
    <property type="match status" value="1"/>
</dbReference>
<dbReference type="PANTHER" id="PTHR43576:SF3">
    <property type="entry name" value="ALPHA-L-ARABINOFURANOSIDASE C"/>
    <property type="match status" value="1"/>
</dbReference>
<evidence type="ECO:0000256" key="4">
    <source>
        <dbReference type="ARBA" id="ARBA00012670"/>
    </source>
</evidence>
<keyword evidence="10" id="KW-1185">Reference proteome</keyword>
<dbReference type="Pfam" id="PF06964">
    <property type="entry name" value="Alpha-L-AF_C"/>
    <property type="match status" value="1"/>
</dbReference>
<dbReference type="RefSeq" id="WP_189412994.1">
    <property type="nucleotide sequence ID" value="NZ_BMYJ01000012.1"/>
</dbReference>
<evidence type="ECO:0000259" key="8">
    <source>
        <dbReference type="SMART" id="SM00813"/>
    </source>
</evidence>
<dbReference type="EC" id="3.2.1.55" evidence="4"/>
<evidence type="ECO:0000256" key="5">
    <source>
        <dbReference type="ARBA" id="ARBA00022801"/>
    </source>
</evidence>
<keyword evidence="6" id="KW-0119">Carbohydrate metabolism</keyword>
<name>A0A918U0U7_9RHOB</name>
<comment type="catalytic activity">
    <reaction evidence="1">
        <text>Hydrolysis of terminal non-reducing alpha-L-arabinofuranoside residues in alpha-L-arabinosides.</text>
        <dbReference type="EC" id="3.2.1.55"/>
    </reaction>
</comment>
<dbReference type="InterPro" id="IPR010720">
    <property type="entry name" value="Alpha-L-AF_C"/>
</dbReference>
<evidence type="ECO:0000256" key="6">
    <source>
        <dbReference type="ARBA" id="ARBA00023277"/>
    </source>
</evidence>
<dbReference type="SUPFAM" id="SSF51011">
    <property type="entry name" value="Glycosyl hydrolase domain"/>
    <property type="match status" value="1"/>
</dbReference>
<evidence type="ECO:0000313" key="9">
    <source>
        <dbReference type="EMBL" id="GHC65255.1"/>
    </source>
</evidence>
<accession>A0A918U0U7</accession>
<evidence type="ECO:0000256" key="3">
    <source>
        <dbReference type="ARBA" id="ARBA00011165"/>
    </source>
</evidence>
<reference evidence="9" key="2">
    <citation type="submission" date="2020-09" db="EMBL/GenBank/DDBJ databases">
        <authorList>
            <person name="Sun Q."/>
            <person name="Kim S."/>
        </authorList>
    </citation>
    <scope>NUCLEOTIDE SEQUENCE</scope>
    <source>
        <strain evidence="9">KCTC 23310</strain>
    </source>
</reference>
<reference evidence="9" key="1">
    <citation type="journal article" date="2014" name="Int. J. Syst. Evol. Microbiol.">
        <title>Complete genome sequence of Corynebacterium casei LMG S-19264T (=DSM 44701T), isolated from a smear-ripened cheese.</title>
        <authorList>
            <consortium name="US DOE Joint Genome Institute (JGI-PGF)"/>
            <person name="Walter F."/>
            <person name="Albersmeier A."/>
            <person name="Kalinowski J."/>
            <person name="Ruckert C."/>
        </authorList>
    </citation>
    <scope>NUCLEOTIDE SEQUENCE</scope>
    <source>
        <strain evidence="9">KCTC 23310</strain>
    </source>
</reference>
<dbReference type="EMBL" id="BMYJ01000012">
    <property type="protein sequence ID" value="GHC65255.1"/>
    <property type="molecule type" value="Genomic_DNA"/>
</dbReference>
<sequence length="504" mass="56536">MKASVTAHKDFTIAKIDDRIYASFLEHLGRAIYTGIYEPDHPTADKNGMRQDVIDIVKELNTPYVRYPGGNFVSAYNWEDGVGPREDRPTRLDLAWHTSDSNAVGVHEFSDWCDAVGTKMMLAVNLGSRGLDDARNFLEYVNGPVGSAWGDLRKKNGRAEPFNVDLWCLGNEMDGPWQVGHKTADEYGRLANEVAKTMRAFDKNLQLVVCGSSNADMKTYPEWERIVLEHTYESVDYISLHMYFANHAHHTGNYLALNEKLDRYITTVESTINLVKANKRSKHNVYISFDEWNVWYHSREQDKKILEGNAGWPHAPRLLEDIYNFEDVLQVGLILNTFIRKSNVVKIACIAQLVNVIAPIMTDPMGKAWRQTIFYPYYFASAFGRGTALQLAVNCPGYDAEVADNVPFVDVSGVHDEAAGTLTFFAVNRHESESIETEISLQGFGAGSVIDHQVMTHKDLRAVNTAENMMNVAPSKGTGAALKDGTLTVKLPPLSYQMIRVKLA</sequence>
<dbReference type="InterPro" id="IPR055235">
    <property type="entry name" value="ASD1_cat"/>
</dbReference>
<dbReference type="GO" id="GO:0046556">
    <property type="term" value="F:alpha-L-arabinofuranosidase activity"/>
    <property type="evidence" value="ECO:0007669"/>
    <property type="project" value="UniProtKB-EC"/>
</dbReference>
<proteinExistence type="inferred from homology"/>
<dbReference type="InterPro" id="IPR017853">
    <property type="entry name" value="GH"/>
</dbReference>
<evidence type="ECO:0000313" key="10">
    <source>
        <dbReference type="Proteomes" id="UP000638981"/>
    </source>
</evidence>
<evidence type="ECO:0000256" key="2">
    <source>
        <dbReference type="ARBA" id="ARBA00007186"/>
    </source>
</evidence>
<dbReference type="Gene3D" id="2.60.40.1180">
    <property type="entry name" value="Golgi alpha-mannosidase II"/>
    <property type="match status" value="1"/>
</dbReference>
<dbReference type="Gene3D" id="3.20.20.80">
    <property type="entry name" value="Glycosidases"/>
    <property type="match status" value="1"/>
</dbReference>
<comment type="subunit">
    <text evidence="3">Homohexamer; trimer of dimers.</text>
</comment>
<dbReference type="AlphaFoldDB" id="A0A918U0U7"/>
<keyword evidence="7" id="KW-0326">Glycosidase</keyword>
<gene>
    <name evidence="9" type="ORF">GCM10007315_32280</name>
</gene>
<evidence type="ECO:0000256" key="1">
    <source>
        <dbReference type="ARBA" id="ARBA00001462"/>
    </source>
</evidence>